<reference evidence="1 2" key="1">
    <citation type="journal article" date="2015" name="Genome Biol. Evol.">
        <title>Comparative Genomics of a Bacterivorous Green Alga Reveals Evolutionary Causalities and Consequences of Phago-Mixotrophic Mode of Nutrition.</title>
        <authorList>
            <person name="Burns J.A."/>
            <person name="Paasch A."/>
            <person name="Narechania A."/>
            <person name="Kim E."/>
        </authorList>
    </citation>
    <scope>NUCLEOTIDE SEQUENCE [LARGE SCALE GENOMIC DNA]</scope>
    <source>
        <strain evidence="1 2">PLY_AMNH</strain>
    </source>
</reference>
<evidence type="ECO:0000313" key="2">
    <source>
        <dbReference type="Proteomes" id="UP001190700"/>
    </source>
</evidence>
<accession>A0AAE0FC28</accession>
<evidence type="ECO:0000313" key="1">
    <source>
        <dbReference type="EMBL" id="KAK3256914.1"/>
    </source>
</evidence>
<keyword evidence="2" id="KW-1185">Reference proteome</keyword>
<proteinExistence type="predicted"/>
<dbReference type="Proteomes" id="UP001190700">
    <property type="component" value="Unassembled WGS sequence"/>
</dbReference>
<comment type="caution">
    <text evidence="1">The sequence shown here is derived from an EMBL/GenBank/DDBJ whole genome shotgun (WGS) entry which is preliminary data.</text>
</comment>
<protein>
    <submittedName>
        <fullName evidence="1">Uncharacterized protein</fullName>
    </submittedName>
</protein>
<dbReference type="AlphaFoldDB" id="A0AAE0FC28"/>
<name>A0AAE0FC28_9CHLO</name>
<organism evidence="1 2">
    <name type="scientific">Cymbomonas tetramitiformis</name>
    <dbReference type="NCBI Taxonomy" id="36881"/>
    <lineage>
        <taxon>Eukaryota</taxon>
        <taxon>Viridiplantae</taxon>
        <taxon>Chlorophyta</taxon>
        <taxon>Pyramimonadophyceae</taxon>
        <taxon>Pyramimonadales</taxon>
        <taxon>Pyramimonadaceae</taxon>
        <taxon>Cymbomonas</taxon>
    </lineage>
</organism>
<dbReference type="EMBL" id="LGRX02021226">
    <property type="protein sequence ID" value="KAK3256914.1"/>
    <property type="molecule type" value="Genomic_DNA"/>
</dbReference>
<gene>
    <name evidence="1" type="ORF">CYMTET_33977</name>
</gene>
<sequence length="438" mass="45748">MKRCSARAAAARGSAICSDSGIRKGLGTPHGIGWLWWAWSGAEDSTVDVAMLIDARALIVGFCKQEARTMVGIGGVCDAKEEVLSSGGNGDSSGWEGNATLWLGNCSLVLDATVVFSEESAQYPFTLKTCAPASPPPPPGAPLPPLYPSAPPGEIQNSTGLVTADDPVQAAEQLHGLMEAEEIDTVQLYSNVLLQGTLPLVTRNLSVHGMCESGRRCVIDGGGMTAMFEVQPVTDAGCRLHLEGLELLRGYSIEGGGTGVRLLESNFLAHLEVSDCLFAEHLSNSIGGAIQADTGAARRCPNISPSSQMQPAFCDTYVSDCILDSHFQDNQVNLSAGYIGYYGAAALSVAAPVGMEGLVPRSVLIRRSSFVRNGVASLHSTVNSAINIAKSGALNIGEKTDFLITDSNFTENVGAKACPAPPLSARPWLALAAPSLLS</sequence>